<reference evidence="10 11" key="1">
    <citation type="submission" date="2017-12" db="EMBL/GenBank/DDBJ databases">
        <title>Characterization of six clinical isolates of Enterochimera gen. nov., a novel genus of the Yersiniaciae family and the three species Enterochimera arupensis sp. nov., Enterochimera coloradensis sp. nov, and Enterochimera californica sp. nov.</title>
        <authorList>
            <person name="Rossi A."/>
            <person name="Fisher M."/>
        </authorList>
    </citation>
    <scope>NUCLEOTIDE SEQUENCE [LARGE SCALE GENOMIC DNA]</scope>
    <source>
        <strain evidence="11">2016-Iso4</strain>
    </source>
</reference>
<evidence type="ECO:0000259" key="8">
    <source>
        <dbReference type="SMART" id="SM00148"/>
    </source>
</evidence>
<dbReference type="InterPro" id="IPR000772">
    <property type="entry name" value="Ricin_B_lectin"/>
</dbReference>
<evidence type="ECO:0000256" key="6">
    <source>
        <dbReference type="SAM" id="MobiDB-lite"/>
    </source>
</evidence>
<dbReference type="SUPFAM" id="SSF50370">
    <property type="entry name" value="Ricin B-like lectins"/>
    <property type="match status" value="1"/>
</dbReference>
<feature type="chain" id="PRO_5014814382" description="1-phosphatidylinositol phosphodiesterase" evidence="7">
    <location>
        <begin position="22"/>
        <end position="545"/>
    </location>
</feature>
<dbReference type="GO" id="GO:0004436">
    <property type="term" value="F:phosphatidylinositol diacylglycerol-lyase activity"/>
    <property type="evidence" value="ECO:0007669"/>
    <property type="project" value="UniProtKB-EC"/>
</dbReference>
<dbReference type="SMART" id="SM00458">
    <property type="entry name" value="RICIN"/>
    <property type="match status" value="1"/>
</dbReference>
<evidence type="ECO:0000256" key="2">
    <source>
        <dbReference type="ARBA" id="ARBA00012581"/>
    </source>
</evidence>
<feature type="domain" description="Ricin B lectin" evidence="9">
    <location>
        <begin position="344"/>
        <end position="469"/>
    </location>
</feature>
<comment type="caution">
    <text evidence="10">The sequence shown here is derived from an EMBL/GenBank/DDBJ whole genome shotgun (WGS) entry which is preliminary data.</text>
</comment>
<keyword evidence="11" id="KW-1185">Reference proteome</keyword>
<dbReference type="PANTHER" id="PTHR13593:SF113">
    <property type="entry name" value="SI:DKEY-266F7.9"/>
    <property type="match status" value="1"/>
</dbReference>
<evidence type="ECO:0000259" key="9">
    <source>
        <dbReference type="SMART" id="SM00458"/>
    </source>
</evidence>
<accession>A0A2N5EBD1</accession>
<dbReference type="Pfam" id="PF00388">
    <property type="entry name" value="PI-PLC-X"/>
    <property type="match status" value="1"/>
</dbReference>
<dbReference type="InterPro" id="IPR035992">
    <property type="entry name" value="Ricin_B-like_lectins"/>
</dbReference>
<dbReference type="RefSeq" id="WP_101822922.1">
    <property type="nucleotide sequence ID" value="NZ_PJZH01000002.1"/>
</dbReference>
<dbReference type="PROSITE" id="PS50007">
    <property type="entry name" value="PIPLC_X_DOMAIN"/>
    <property type="match status" value="1"/>
</dbReference>
<evidence type="ECO:0000256" key="3">
    <source>
        <dbReference type="ARBA" id="ARBA00019758"/>
    </source>
</evidence>
<sequence length="545" mass="59705">MNKFTLLAIPLLAMLCGTAQAHKDDGYSHDSSYMDYSRTRWMSDIEDSTPLGRLSIPGTHDSGSRYGGAAIANQVMTISQQLNAGIRYLDIRVRHIDNHFAIHHGSVYQHLNFDDVLSQTTAFLAANPSETVFMRIKEEHKPADNTRTINETLDAYFQKYNKAFKFPRTFMGNKQPTLGEMRGKIVVIYDGLSGNAQGYNFSDIAKQDDYQMKTNWSQYSKWEKIKDFINSSNTNSNITINHLSGSGGSFPYFVASGHSSAGTSAGRLATGLTTPGWKHRYPDFPRVSCFIGICTIAFEGTNTLTKNYLNNNDNITDTGIIAADFPGKGLIQSIISKNRDNFTHHQLLLKSTGQCVATQGSTPNVKGAKAIVERCGSPVPEKQRIHLEHDQLKLGNQCLDVKDGKNKENASIIFWPCSGSNNQKWSGDRGRLRSWLSGTQRCLTLSDDKLSLSLRTCYAPGADQTFALEKASGAAATASGQSDGDTPVMPALTDAPEEIISAAQSIPGNYLSHFNMVVDFQPVTKQSTSMDSNSSASGHGNLAAY</sequence>
<evidence type="ECO:0000256" key="4">
    <source>
        <dbReference type="ARBA" id="ARBA00030474"/>
    </source>
</evidence>
<organism evidence="10 11">
    <name type="scientific">Chimaeribacter coloradensis</name>
    <dbReference type="NCBI Taxonomy" id="2060068"/>
    <lineage>
        <taxon>Bacteria</taxon>
        <taxon>Pseudomonadati</taxon>
        <taxon>Pseudomonadota</taxon>
        <taxon>Gammaproteobacteria</taxon>
        <taxon>Enterobacterales</taxon>
        <taxon>Yersiniaceae</taxon>
        <taxon>Chimaeribacter</taxon>
    </lineage>
</organism>
<dbReference type="CDD" id="cd00161">
    <property type="entry name" value="beta-trefoil_Ricin-like"/>
    <property type="match status" value="1"/>
</dbReference>
<evidence type="ECO:0000313" key="11">
    <source>
        <dbReference type="Proteomes" id="UP000234503"/>
    </source>
</evidence>
<dbReference type="GO" id="GO:0006629">
    <property type="term" value="P:lipid metabolic process"/>
    <property type="evidence" value="ECO:0007669"/>
    <property type="project" value="InterPro"/>
</dbReference>
<feature type="signal peptide" evidence="7">
    <location>
        <begin position="1"/>
        <end position="21"/>
    </location>
</feature>
<dbReference type="EC" id="4.6.1.13" evidence="2"/>
<dbReference type="Gene3D" id="2.80.10.50">
    <property type="match status" value="1"/>
</dbReference>
<feature type="compositionally biased region" description="Polar residues" evidence="6">
    <location>
        <begin position="526"/>
        <end position="538"/>
    </location>
</feature>
<dbReference type="SUPFAM" id="SSF51695">
    <property type="entry name" value="PLC-like phosphodiesterases"/>
    <property type="match status" value="1"/>
</dbReference>
<comment type="catalytic activity">
    <reaction evidence="1">
        <text>a 1,2-diacyl-sn-glycero-3-phospho-(1D-myo-inositol) = 1D-myo-inositol 1,2-cyclic phosphate + a 1,2-diacyl-sn-glycerol</text>
        <dbReference type="Rhea" id="RHEA:17093"/>
        <dbReference type="ChEBI" id="CHEBI:17815"/>
        <dbReference type="ChEBI" id="CHEBI:57880"/>
        <dbReference type="ChEBI" id="CHEBI:58484"/>
        <dbReference type="EC" id="4.6.1.13"/>
    </reaction>
</comment>
<evidence type="ECO:0000256" key="1">
    <source>
        <dbReference type="ARBA" id="ARBA00001316"/>
    </source>
</evidence>
<dbReference type="Gene3D" id="3.20.20.190">
    <property type="entry name" value="Phosphatidylinositol (PI) phosphodiesterase"/>
    <property type="match status" value="1"/>
</dbReference>
<dbReference type="InterPro" id="IPR000909">
    <property type="entry name" value="PLipase_C_PInositol-sp_X_dom"/>
</dbReference>
<feature type="domain" description="Phosphatidylinositol-specific phospholipase C X" evidence="8">
    <location>
        <begin position="45"/>
        <end position="190"/>
    </location>
</feature>
<dbReference type="InterPro" id="IPR051057">
    <property type="entry name" value="PI-PLC_domain"/>
</dbReference>
<keyword evidence="7" id="KW-0732">Signal</keyword>
<dbReference type="GO" id="GO:0008081">
    <property type="term" value="F:phosphoric diester hydrolase activity"/>
    <property type="evidence" value="ECO:0007669"/>
    <property type="project" value="InterPro"/>
</dbReference>
<dbReference type="EMBL" id="PJZH01000002">
    <property type="protein sequence ID" value="PLR39453.1"/>
    <property type="molecule type" value="Genomic_DNA"/>
</dbReference>
<dbReference type="Pfam" id="PF00652">
    <property type="entry name" value="Ricin_B_lectin"/>
    <property type="match status" value="1"/>
</dbReference>
<feature type="region of interest" description="Disordered" evidence="6">
    <location>
        <begin position="526"/>
        <end position="545"/>
    </location>
</feature>
<dbReference type="PANTHER" id="PTHR13593">
    <property type="match status" value="1"/>
</dbReference>
<evidence type="ECO:0000313" key="10">
    <source>
        <dbReference type="EMBL" id="PLR39453.1"/>
    </source>
</evidence>
<dbReference type="AlphaFoldDB" id="A0A2N5EBD1"/>
<proteinExistence type="predicted"/>
<evidence type="ECO:0000256" key="5">
    <source>
        <dbReference type="ARBA" id="ARBA00030782"/>
    </source>
</evidence>
<dbReference type="OrthoDB" id="7191982at2"/>
<dbReference type="SMART" id="SM00148">
    <property type="entry name" value="PLCXc"/>
    <property type="match status" value="1"/>
</dbReference>
<evidence type="ECO:0000256" key="7">
    <source>
        <dbReference type="SAM" id="SignalP"/>
    </source>
</evidence>
<name>A0A2N5EBD1_9GAMM</name>
<dbReference type="InterPro" id="IPR017946">
    <property type="entry name" value="PLC-like_Pdiesterase_TIM-brl"/>
</dbReference>
<dbReference type="CDD" id="cd08586">
    <property type="entry name" value="PI-PLCc_BcPLC_like"/>
    <property type="match status" value="1"/>
</dbReference>
<dbReference type="PROSITE" id="PS50231">
    <property type="entry name" value="RICIN_B_LECTIN"/>
    <property type="match status" value="1"/>
</dbReference>
<dbReference type="Proteomes" id="UP000234503">
    <property type="component" value="Unassembled WGS sequence"/>
</dbReference>
<protein>
    <recommendedName>
        <fullName evidence="3">1-phosphatidylinositol phosphodiesterase</fullName>
        <ecNumber evidence="2">4.6.1.13</ecNumber>
    </recommendedName>
    <alternativeName>
        <fullName evidence="4">Phosphatidylinositol diacylglycerol-lyase</fullName>
    </alternativeName>
    <alternativeName>
        <fullName evidence="5">Phosphatidylinositol-specific phospholipase C</fullName>
    </alternativeName>
</protein>
<gene>
    <name evidence="10" type="ORF">CYR32_04365</name>
</gene>